<keyword evidence="6" id="KW-0031">Aminopeptidase</keyword>
<protein>
    <submittedName>
        <fullName evidence="6">Xaa-Pro aminopeptidase</fullName>
    </submittedName>
</protein>
<dbReference type="Pfam" id="PF00557">
    <property type="entry name" value="Peptidase_M24"/>
    <property type="match status" value="1"/>
</dbReference>
<keyword evidence="1 3" id="KW-0479">Metal-binding</keyword>
<organism evidence="6 7">
    <name type="scientific">Corynebacterium timonense</name>
    <dbReference type="NCBI Taxonomy" id="441500"/>
    <lineage>
        <taxon>Bacteria</taxon>
        <taxon>Bacillati</taxon>
        <taxon>Actinomycetota</taxon>
        <taxon>Actinomycetes</taxon>
        <taxon>Mycobacteriales</taxon>
        <taxon>Corynebacteriaceae</taxon>
        <taxon>Corynebacterium</taxon>
    </lineage>
</organism>
<dbReference type="STRING" id="1203190.GCA_000312345_01864"/>
<comment type="similarity">
    <text evidence="3">Belongs to the peptidase M24B family.</text>
</comment>
<feature type="domain" description="Creatinase N-terminal" evidence="5">
    <location>
        <begin position="12"/>
        <end position="129"/>
    </location>
</feature>
<dbReference type="InterPro" id="IPR036005">
    <property type="entry name" value="Creatinase/aminopeptidase-like"/>
</dbReference>
<gene>
    <name evidence="6" type="ORF">SAMN04488539_0953</name>
</gene>
<dbReference type="Proteomes" id="UP000182237">
    <property type="component" value="Chromosome I"/>
</dbReference>
<dbReference type="Gene3D" id="3.90.230.10">
    <property type="entry name" value="Creatinase/methionine aminopeptidase superfamily"/>
    <property type="match status" value="1"/>
</dbReference>
<evidence type="ECO:0000256" key="3">
    <source>
        <dbReference type="RuleBase" id="RU000590"/>
    </source>
</evidence>
<evidence type="ECO:0000313" key="6">
    <source>
        <dbReference type="EMBL" id="SDS07469.1"/>
    </source>
</evidence>
<evidence type="ECO:0000313" key="7">
    <source>
        <dbReference type="Proteomes" id="UP000182237"/>
    </source>
</evidence>
<sequence>MKAFAPEVYRDRIRRVVDELRRQRMAGAVIGAGPELAYLTGSWVSSHERLTALCLSAEGAARLVVPATDAGGIDVAGVEIVGWRDGDDAHAMAASALGEGAQRGPVGLGSSLTADHVLRLQELLPETTLAARALAGVFAVKDALEIEQIGAAADAIDAVHARVPGLLRPGRTEEEVALDIERLILSGHDAVDFVIVGSGPNGANPHHSRSGRVLREGDPVVVDIGGSFGAGYHSDCTRTYQVAGPADPEFTQAYAVLQRAQQAAVEAAAPGMTAGALDAVARRIIAEAGYGDYFTHRTGHGLGLSLHEEPFIVAGSDVELREGMVFSIEPGIYLPERWGMRIEDIVVLEGSGARRLNRAPRGLR</sequence>
<dbReference type="Gene3D" id="3.40.350.10">
    <property type="entry name" value="Creatinase/prolidase N-terminal domain"/>
    <property type="match status" value="1"/>
</dbReference>
<dbReference type="PROSITE" id="PS00491">
    <property type="entry name" value="PROLINE_PEPTIDASE"/>
    <property type="match status" value="1"/>
</dbReference>
<dbReference type="RefSeq" id="WP_019194662.1">
    <property type="nucleotide sequence ID" value="NZ_LT629765.1"/>
</dbReference>
<dbReference type="Pfam" id="PF01321">
    <property type="entry name" value="Creatinase_N"/>
    <property type="match status" value="1"/>
</dbReference>
<dbReference type="EMBL" id="LT629765">
    <property type="protein sequence ID" value="SDS07469.1"/>
    <property type="molecule type" value="Genomic_DNA"/>
</dbReference>
<dbReference type="InterPro" id="IPR050659">
    <property type="entry name" value="Peptidase_M24B"/>
</dbReference>
<dbReference type="AlphaFoldDB" id="A0A1H1PA12"/>
<dbReference type="PANTHER" id="PTHR46112">
    <property type="entry name" value="AMINOPEPTIDASE"/>
    <property type="match status" value="1"/>
</dbReference>
<keyword evidence="6" id="KW-0645">Protease</keyword>
<dbReference type="InterPro" id="IPR000587">
    <property type="entry name" value="Creatinase_N"/>
</dbReference>
<dbReference type="OrthoDB" id="9806388at2"/>
<dbReference type="SUPFAM" id="SSF53092">
    <property type="entry name" value="Creatinase/prolidase N-terminal domain"/>
    <property type="match status" value="1"/>
</dbReference>
<name>A0A1H1PA12_9CORY</name>
<feature type="domain" description="Peptidase M24" evidence="4">
    <location>
        <begin position="148"/>
        <end position="348"/>
    </location>
</feature>
<dbReference type="InterPro" id="IPR000994">
    <property type="entry name" value="Pept_M24"/>
</dbReference>
<evidence type="ECO:0000256" key="1">
    <source>
        <dbReference type="ARBA" id="ARBA00022723"/>
    </source>
</evidence>
<evidence type="ECO:0000259" key="4">
    <source>
        <dbReference type="Pfam" id="PF00557"/>
    </source>
</evidence>
<dbReference type="GO" id="GO:0004177">
    <property type="term" value="F:aminopeptidase activity"/>
    <property type="evidence" value="ECO:0007669"/>
    <property type="project" value="UniProtKB-KW"/>
</dbReference>
<dbReference type="GO" id="GO:0046872">
    <property type="term" value="F:metal ion binding"/>
    <property type="evidence" value="ECO:0007669"/>
    <property type="project" value="UniProtKB-KW"/>
</dbReference>
<evidence type="ECO:0000259" key="5">
    <source>
        <dbReference type="Pfam" id="PF01321"/>
    </source>
</evidence>
<dbReference type="PANTHER" id="PTHR46112:SF3">
    <property type="entry name" value="AMINOPEPTIDASE YPDF"/>
    <property type="match status" value="1"/>
</dbReference>
<keyword evidence="7" id="KW-1185">Reference proteome</keyword>
<proteinExistence type="inferred from homology"/>
<keyword evidence="2" id="KW-0378">Hydrolase</keyword>
<dbReference type="InterPro" id="IPR001131">
    <property type="entry name" value="Peptidase_M24B_aminopep-P_CS"/>
</dbReference>
<dbReference type="InterPro" id="IPR029149">
    <property type="entry name" value="Creatin/AminoP/Spt16_N"/>
</dbReference>
<dbReference type="eggNOG" id="COG0006">
    <property type="taxonomic scope" value="Bacteria"/>
</dbReference>
<accession>A0A1H1PA12</accession>
<dbReference type="SUPFAM" id="SSF55920">
    <property type="entry name" value="Creatinase/aminopeptidase"/>
    <property type="match status" value="1"/>
</dbReference>
<reference evidence="6 7" key="1">
    <citation type="submission" date="2016-10" db="EMBL/GenBank/DDBJ databases">
        <authorList>
            <person name="de Groot N.N."/>
        </authorList>
    </citation>
    <scope>NUCLEOTIDE SEQUENCE [LARGE SCALE GENOMIC DNA]</scope>
    <source>
        <strain evidence="6 7">DSM 45434</strain>
    </source>
</reference>
<evidence type="ECO:0000256" key="2">
    <source>
        <dbReference type="ARBA" id="ARBA00022801"/>
    </source>
</evidence>